<proteinExistence type="predicted"/>
<reference evidence="1" key="1">
    <citation type="submission" date="2020-04" db="EMBL/GenBank/DDBJ databases">
        <authorList>
            <person name="Broberg M."/>
        </authorList>
    </citation>
    <scope>NUCLEOTIDE SEQUENCE</scope>
</reference>
<comment type="caution">
    <text evidence="1">The sequence shown here is derived from an EMBL/GenBank/DDBJ whole genome shotgun (WGS) entry which is preliminary data.</text>
</comment>
<gene>
    <name evidence="1" type="ORF">CRV2_00018939</name>
</gene>
<protein>
    <submittedName>
        <fullName evidence="1">Uncharacterized protein</fullName>
    </submittedName>
</protein>
<reference evidence="1" key="2">
    <citation type="submission" date="2021-10" db="EMBL/GenBank/DDBJ databases">
        <authorList>
            <person name="Piombo E."/>
        </authorList>
    </citation>
    <scope>NUCLEOTIDE SEQUENCE</scope>
</reference>
<accession>A0ACA9U8J5</accession>
<dbReference type="Proteomes" id="UP000836387">
    <property type="component" value="Unassembled WGS sequence"/>
</dbReference>
<name>A0ACA9U8J5_BIOOC</name>
<organism evidence="1 2">
    <name type="scientific">Clonostachys rosea f. rosea IK726</name>
    <dbReference type="NCBI Taxonomy" id="1349383"/>
    <lineage>
        <taxon>Eukaryota</taxon>
        <taxon>Fungi</taxon>
        <taxon>Dikarya</taxon>
        <taxon>Ascomycota</taxon>
        <taxon>Pezizomycotina</taxon>
        <taxon>Sordariomycetes</taxon>
        <taxon>Hypocreomycetidae</taxon>
        <taxon>Hypocreales</taxon>
        <taxon>Bionectriaceae</taxon>
        <taxon>Clonostachys</taxon>
    </lineage>
</organism>
<evidence type="ECO:0000313" key="2">
    <source>
        <dbReference type="Proteomes" id="UP000836387"/>
    </source>
</evidence>
<sequence>MLILQLTLGKRRRKMVKAQFRSTVFFFLGLWLAPNAHAEPIPTPSGKYNVGIQRHLVPFINKNDPTWPNEVSTEYLVTLYYPTPDEAAEPSPYVEPELAQLYTDFSGWNFSHLTSTMRKDASFLSKPAGPTLLFGPGGWGPSTDSDGILLSELASHGYIIAALDHIFEQPFLRLPNGTGIYGLAIDFNGDFEYIQALHEVRVREMVHFAGFLPKLAAKLHAPFKTDKLGAFGHSLGGSSSLNAALETDKIAAAINMDGTNFGRLNTTSDSLNKPSLLLGFDGHTPEIDDTWEKFFKWQKGWWRLSTVIDAKHNDWTDMTFWKKWGTTRPLGAIDGDRMVALRNRYVKAFFDEHLLGKDDAILDGPSEDWPEVNYIQGNQ</sequence>
<dbReference type="EMBL" id="CADEHS020000093">
    <property type="protein sequence ID" value="CAG9949478.1"/>
    <property type="molecule type" value="Genomic_DNA"/>
</dbReference>
<evidence type="ECO:0000313" key="1">
    <source>
        <dbReference type="EMBL" id="CAG9949478.1"/>
    </source>
</evidence>
<keyword evidence="2" id="KW-1185">Reference proteome</keyword>